<dbReference type="GO" id="GO:0031902">
    <property type="term" value="C:late endosome membrane"/>
    <property type="evidence" value="ECO:0007669"/>
    <property type="project" value="TreeGrafter"/>
</dbReference>
<dbReference type="eggNOG" id="KOG0208">
    <property type="taxonomic scope" value="Eukaryota"/>
</dbReference>
<dbReference type="InParanoid" id="L8XZV2"/>
<dbReference type="Pfam" id="PF13246">
    <property type="entry name" value="Cation_ATPase"/>
    <property type="match status" value="1"/>
</dbReference>
<dbReference type="Pfam" id="PF00122">
    <property type="entry name" value="E1-E2_ATPase"/>
    <property type="match status" value="1"/>
</dbReference>
<dbReference type="GO" id="GO:0005524">
    <property type="term" value="F:ATP binding"/>
    <property type="evidence" value="ECO:0007669"/>
    <property type="project" value="UniProtKB-KW"/>
</dbReference>
<keyword evidence="4" id="KW-0067">ATP-binding</keyword>
<dbReference type="Gene3D" id="2.70.150.10">
    <property type="entry name" value="Calcium-transporting ATPase, cytoplasmic transduction domain A"/>
    <property type="match status" value="1"/>
</dbReference>
<dbReference type="SUPFAM" id="SSF81660">
    <property type="entry name" value="Metal cation-transporting ATPase, ATP-binding domain N"/>
    <property type="match status" value="1"/>
</dbReference>
<dbReference type="InterPro" id="IPR006544">
    <property type="entry name" value="P-type_TPase_V"/>
</dbReference>
<dbReference type="InterPro" id="IPR008250">
    <property type="entry name" value="ATPase_P-typ_transduc_dom_A_sf"/>
</dbReference>
<dbReference type="SUPFAM" id="SSF81665">
    <property type="entry name" value="Calcium ATPase, transmembrane domain M"/>
    <property type="match status" value="1"/>
</dbReference>
<evidence type="ECO:0000313" key="10">
    <source>
        <dbReference type="Proteomes" id="UP000011518"/>
    </source>
</evidence>
<reference evidence="10" key="2">
    <citation type="journal article" date="2013" name="Nat. Commun.">
        <title>Genome of the Chinese tree shrew.</title>
        <authorList>
            <person name="Fan Y."/>
            <person name="Huang Z.Y."/>
            <person name="Cao C.C."/>
            <person name="Chen C.S."/>
            <person name="Chen Y.X."/>
            <person name="Fan D.D."/>
            <person name="He J."/>
            <person name="Hou H.L."/>
            <person name="Hu L."/>
            <person name="Hu X.T."/>
            <person name="Jiang X.T."/>
            <person name="Lai R."/>
            <person name="Lang Y.S."/>
            <person name="Liang B."/>
            <person name="Liao S.G."/>
            <person name="Mu D."/>
            <person name="Ma Y.Y."/>
            <person name="Niu Y.Y."/>
            <person name="Sun X.Q."/>
            <person name="Xia J.Q."/>
            <person name="Xiao J."/>
            <person name="Xiong Z.Q."/>
            <person name="Xu L."/>
            <person name="Yang L."/>
            <person name="Zhang Y."/>
            <person name="Zhao W."/>
            <person name="Zhao X.D."/>
            <person name="Zheng Y.T."/>
            <person name="Zhou J.M."/>
            <person name="Zhu Y.B."/>
            <person name="Zhang G.J."/>
            <person name="Wang J."/>
            <person name="Yao Y.G."/>
        </authorList>
    </citation>
    <scope>NUCLEOTIDE SEQUENCE [LARGE SCALE GENOMIC DNA]</scope>
</reference>
<gene>
    <name evidence="9" type="ORF">TREES_T100022057</name>
</gene>
<dbReference type="GO" id="GO:0140358">
    <property type="term" value="F:P-type transmembrane transporter activity"/>
    <property type="evidence" value="ECO:0007669"/>
    <property type="project" value="InterPro"/>
</dbReference>
<evidence type="ECO:0000256" key="3">
    <source>
        <dbReference type="ARBA" id="ARBA00022741"/>
    </source>
</evidence>
<keyword evidence="7" id="KW-0812">Transmembrane</keyword>
<dbReference type="GO" id="GO:0046872">
    <property type="term" value="F:metal ion binding"/>
    <property type="evidence" value="ECO:0007669"/>
    <property type="project" value="UniProtKB-KW"/>
</dbReference>
<evidence type="ECO:0000256" key="6">
    <source>
        <dbReference type="ARBA" id="ARBA00022967"/>
    </source>
</evidence>
<dbReference type="GO" id="GO:0015203">
    <property type="term" value="F:polyamine transmembrane transporter activity"/>
    <property type="evidence" value="ECO:0007669"/>
    <property type="project" value="TreeGrafter"/>
</dbReference>
<dbReference type="InterPro" id="IPR023299">
    <property type="entry name" value="ATPase_P-typ_cyto_dom_N"/>
</dbReference>
<keyword evidence="7" id="KW-0472">Membrane</keyword>
<evidence type="ECO:0000256" key="4">
    <source>
        <dbReference type="ARBA" id="ARBA00022840"/>
    </source>
</evidence>
<evidence type="ECO:0000313" key="9">
    <source>
        <dbReference type="EMBL" id="ELV09442.1"/>
    </source>
</evidence>
<dbReference type="Proteomes" id="UP000011518">
    <property type="component" value="Unassembled WGS sequence"/>
</dbReference>
<keyword evidence="10" id="KW-1185">Reference proteome</keyword>
<accession>L8XZV2</accession>
<sequence length="330" mass="37139">MDKEERKTVNQEIEEIFSTDLVPGDVVVIPLNGTVMPCDAVLINGTCIVNESMLTGFSTSKGQLVRSILYPKPTDFKLYRDAYLFLLCLVAVAGIGFIYTIINSVLNEELFELPAIYEIGIVRQFPFSSALQRMSVVARVLGGKKMDAYMKGAPEVIASLCKPETVPVDFEKVLEDYTKQGFRVIALAHRKLESKLTWHKVQNISREGRAALMTSFCVFKFMALYSIIQYFSVTLLYSIVCIPYQWRVTMLIIVLGNALVSIVVEESVDRWGKCCLSWALSCRKKTPKAKYMYLAQELLVDPEWPPKPQTTTEARALVKENGSCQIITIA</sequence>
<organism evidence="9 10">
    <name type="scientific">Tupaia chinensis</name>
    <name type="common">Chinese tree shrew</name>
    <name type="synonym">Tupaia belangeri chinensis</name>
    <dbReference type="NCBI Taxonomy" id="246437"/>
    <lineage>
        <taxon>Eukaryota</taxon>
        <taxon>Metazoa</taxon>
        <taxon>Chordata</taxon>
        <taxon>Craniata</taxon>
        <taxon>Vertebrata</taxon>
        <taxon>Euteleostomi</taxon>
        <taxon>Mammalia</taxon>
        <taxon>Eutheria</taxon>
        <taxon>Euarchontoglires</taxon>
        <taxon>Scandentia</taxon>
        <taxon>Tupaiidae</taxon>
        <taxon>Tupaia</taxon>
    </lineage>
</organism>
<reference evidence="10" key="1">
    <citation type="submission" date="2012-07" db="EMBL/GenBank/DDBJ databases">
        <title>Genome of the Chinese tree shrew, a rising model animal genetically related to primates.</title>
        <authorList>
            <person name="Zhang G."/>
            <person name="Fan Y."/>
            <person name="Yao Y."/>
            <person name="Huang Z."/>
        </authorList>
    </citation>
    <scope>NUCLEOTIDE SEQUENCE [LARGE SCALE GENOMIC DNA]</scope>
</reference>
<proteinExistence type="predicted"/>
<keyword evidence="7" id="KW-1133">Transmembrane helix</keyword>
<evidence type="ECO:0000256" key="2">
    <source>
        <dbReference type="ARBA" id="ARBA00022723"/>
    </source>
</evidence>
<dbReference type="PANTHER" id="PTHR45630:SF12">
    <property type="entry name" value="POLYAMINE-TRANSPORTING ATPASE 13A3"/>
    <property type="match status" value="1"/>
</dbReference>
<keyword evidence="2" id="KW-0479">Metal-binding</keyword>
<dbReference type="InterPro" id="IPR023298">
    <property type="entry name" value="ATPase_P-typ_TM_dom_sf"/>
</dbReference>
<evidence type="ECO:0000259" key="8">
    <source>
        <dbReference type="Pfam" id="PF00122"/>
    </source>
</evidence>
<dbReference type="STRING" id="246437.L8XZV2"/>
<dbReference type="PANTHER" id="PTHR45630">
    <property type="entry name" value="CATION-TRANSPORTING ATPASE-RELATED"/>
    <property type="match status" value="1"/>
</dbReference>
<dbReference type="Gene3D" id="3.40.1110.10">
    <property type="entry name" value="Calcium-transporting ATPase, cytoplasmic domain N"/>
    <property type="match status" value="1"/>
</dbReference>
<feature type="domain" description="P-type ATPase A" evidence="8">
    <location>
        <begin position="9"/>
        <end position="59"/>
    </location>
</feature>
<comment type="subcellular location">
    <subcellularLocation>
        <location evidence="1">Membrane</location>
        <topology evidence="1">Multi-pass membrane protein</topology>
    </subcellularLocation>
</comment>
<keyword evidence="3" id="KW-0547">Nucleotide-binding</keyword>
<evidence type="ECO:0000256" key="1">
    <source>
        <dbReference type="ARBA" id="ARBA00004141"/>
    </source>
</evidence>
<name>L8XZV2_TUPCH</name>
<evidence type="ECO:0000256" key="7">
    <source>
        <dbReference type="SAM" id="Phobius"/>
    </source>
</evidence>
<dbReference type="FunFam" id="3.40.1110.10:FF:000018">
    <property type="entry name" value="Cation-transporting ATPase"/>
    <property type="match status" value="1"/>
</dbReference>
<evidence type="ECO:0000256" key="5">
    <source>
        <dbReference type="ARBA" id="ARBA00022842"/>
    </source>
</evidence>
<dbReference type="AlphaFoldDB" id="L8XZV2"/>
<dbReference type="SUPFAM" id="SSF81653">
    <property type="entry name" value="Calcium ATPase, transduction domain A"/>
    <property type="match status" value="1"/>
</dbReference>
<dbReference type="GO" id="GO:0019829">
    <property type="term" value="F:ATPase-coupled monoatomic cation transmembrane transporter activity"/>
    <property type="evidence" value="ECO:0007669"/>
    <property type="project" value="TreeGrafter"/>
</dbReference>
<dbReference type="EMBL" id="KB370450">
    <property type="protein sequence ID" value="ELV09442.1"/>
    <property type="molecule type" value="Genomic_DNA"/>
</dbReference>
<feature type="transmembrane region" description="Helical" evidence="7">
    <location>
        <begin position="82"/>
        <end position="102"/>
    </location>
</feature>
<keyword evidence="5" id="KW-0460">Magnesium</keyword>
<dbReference type="InterPro" id="IPR059000">
    <property type="entry name" value="ATPase_P-type_domA"/>
</dbReference>
<dbReference type="GO" id="GO:0006874">
    <property type="term" value="P:intracellular calcium ion homeostasis"/>
    <property type="evidence" value="ECO:0007669"/>
    <property type="project" value="TreeGrafter"/>
</dbReference>
<keyword evidence="6" id="KW-1278">Translocase</keyword>
<protein>
    <submittedName>
        <fullName evidence="9">Putative cation-transporting ATPase 13A3</fullName>
    </submittedName>
</protein>